<reference evidence="7 10" key="2">
    <citation type="submission" date="2024-01" db="EMBL/GenBank/DDBJ databases">
        <title>Genome mining of biosynthetic gene clusters to explore secondary metabolites of Streptomyces sp.</title>
        <authorList>
            <person name="Baig A."/>
            <person name="Ajitkumar Shintre N."/>
            <person name="Kumar H."/>
            <person name="Anbarasu A."/>
            <person name="Ramaiah S."/>
        </authorList>
    </citation>
    <scope>NUCLEOTIDE SEQUENCE [LARGE SCALE GENOMIC DNA]</scope>
    <source>
        <strain evidence="7 10">A01</strain>
    </source>
</reference>
<keyword evidence="4 5" id="KW-0472">Membrane</keyword>
<feature type="transmembrane region" description="Helical" evidence="5">
    <location>
        <begin position="97"/>
        <end position="117"/>
    </location>
</feature>
<evidence type="ECO:0000256" key="4">
    <source>
        <dbReference type="ARBA" id="ARBA00023136"/>
    </source>
</evidence>
<sequence length="118" mass="12490">MGTEDEGGPEKAGTVDYRFTLANERTFLAWIRTALALLAGAVAVLHLLPLGWAEGPRTAVGLLLALLAGAVTVYAPVRWYRVQRIMSSGGTLRMSGLPLITAFAVGLVCLLVLLGNLL</sequence>
<dbReference type="Proteomes" id="UP001585053">
    <property type="component" value="Unassembled WGS sequence"/>
</dbReference>
<dbReference type="GO" id="GO:0012505">
    <property type="term" value="C:endomembrane system"/>
    <property type="evidence" value="ECO:0007669"/>
    <property type="project" value="UniProtKB-SubCell"/>
</dbReference>
<keyword evidence="10" id="KW-1185">Reference proteome</keyword>
<dbReference type="Pfam" id="PF02656">
    <property type="entry name" value="DUF202"/>
    <property type="match status" value="1"/>
</dbReference>
<keyword evidence="3 5" id="KW-1133">Transmembrane helix</keyword>
<comment type="subcellular location">
    <subcellularLocation>
        <location evidence="1">Endomembrane system</location>
        <topology evidence="1">Multi-pass membrane protein</topology>
    </subcellularLocation>
</comment>
<comment type="caution">
    <text evidence="8">The sequence shown here is derived from an EMBL/GenBank/DDBJ whole genome shotgun (WGS) entry which is preliminary data.</text>
</comment>
<feature type="transmembrane region" description="Helical" evidence="5">
    <location>
        <begin position="27"/>
        <end position="52"/>
    </location>
</feature>
<keyword evidence="2 5" id="KW-0812">Transmembrane</keyword>
<reference evidence="8 9" key="1">
    <citation type="journal article" date="2019" name="Nat. Commun.">
        <title>The antimicrobial potential of Streptomyces from insect microbiomes.</title>
        <authorList>
            <person name="Chevrette M.G."/>
            <person name="Carlson C.M."/>
            <person name="Ortega H.E."/>
            <person name="Thomas C."/>
            <person name="Ananiev G.E."/>
            <person name="Barns K.J."/>
            <person name="Book A.J."/>
            <person name="Cagnazzo J."/>
            <person name="Carlos C."/>
            <person name="Flanigan W."/>
            <person name="Grubbs K.J."/>
            <person name="Horn H.A."/>
            <person name="Hoffmann F.M."/>
            <person name="Klassen J.L."/>
            <person name="Knack J.J."/>
            <person name="Lewin G.R."/>
            <person name="McDonald B.R."/>
            <person name="Muller L."/>
            <person name="Melo W.G.P."/>
            <person name="Pinto-Tomas A.A."/>
            <person name="Schmitz A."/>
            <person name="Wendt-Pienkowski E."/>
            <person name="Wildman S."/>
            <person name="Zhao M."/>
            <person name="Zhang F."/>
            <person name="Bugni T.S."/>
            <person name="Andes D.R."/>
            <person name="Pupo M.T."/>
            <person name="Currie C.R."/>
        </authorList>
    </citation>
    <scope>NUCLEOTIDE SEQUENCE [LARGE SCALE GENOMIC DNA]</scope>
    <source>
        <strain evidence="8 9">SID5840</strain>
    </source>
</reference>
<feature type="transmembrane region" description="Helical" evidence="5">
    <location>
        <begin position="58"/>
        <end position="77"/>
    </location>
</feature>
<dbReference type="AlphaFoldDB" id="A0A7K2IRV7"/>
<organism evidence="8 9">
    <name type="scientific">Nocardiopsis alba</name>
    <dbReference type="NCBI Taxonomy" id="53437"/>
    <lineage>
        <taxon>Bacteria</taxon>
        <taxon>Bacillati</taxon>
        <taxon>Actinomycetota</taxon>
        <taxon>Actinomycetes</taxon>
        <taxon>Streptosporangiales</taxon>
        <taxon>Nocardiopsidaceae</taxon>
        <taxon>Nocardiopsis</taxon>
    </lineage>
</organism>
<evidence type="ECO:0000313" key="7">
    <source>
        <dbReference type="EMBL" id="MFB8770909.1"/>
    </source>
</evidence>
<dbReference type="InterPro" id="IPR003807">
    <property type="entry name" value="DUF202"/>
</dbReference>
<evidence type="ECO:0000256" key="1">
    <source>
        <dbReference type="ARBA" id="ARBA00004127"/>
    </source>
</evidence>
<name>A0A7K2IRV7_9ACTN</name>
<evidence type="ECO:0000256" key="2">
    <source>
        <dbReference type="ARBA" id="ARBA00022692"/>
    </source>
</evidence>
<proteinExistence type="predicted"/>
<evidence type="ECO:0000313" key="10">
    <source>
        <dbReference type="Proteomes" id="UP001585053"/>
    </source>
</evidence>
<dbReference type="EMBL" id="JAYMRS010000016">
    <property type="protein sequence ID" value="MFB8770909.1"/>
    <property type="molecule type" value="Genomic_DNA"/>
</dbReference>
<evidence type="ECO:0000256" key="5">
    <source>
        <dbReference type="SAM" id="Phobius"/>
    </source>
</evidence>
<dbReference type="RefSeq" id="WP_017533007.1">
    <property type="nucleotide sequence ID" value="NZ_BAZE01000018.1"/>
</dbReference>
<evidence type="ECO:0000256" key="3">
    <source>
        <dbReference type="ARBA" id="ARBA00022989"/>
    </source>
</evidence>
<evidence type="ECO:0000259" key="6">
    <source>
        <dbReference type="Pfam" id="PF02656"/>
    </source>
</evidence>
<dbReference type="GeneID" id="91394292"/>
<evidence type="ECO:0000313" key="9">
    <source>
        <dbReference type="Proteomes" id="UP000467124"/>
    </source>
</evidence>
<feature type="domain" description="DUF202" evidence="6">
    <location>
        <begin position="18"/>
        <end position="84"/>
    </location>
</feature>
<protein>
    <submittedName>
        <fullName evidence="8">DUF202 domain-containing protein</fullName>
    </submittedName>
</protein>
<evidence type="ECO:0000313" key="8">
    <source>
        <dbReference type="EMBL" id="MYR32710.1"/>
    </source>
</evidence>
<gene>
    <name evidence="8" type="ORF">GTW20_10585</name>
    <name evidence="7" type="ORF">VSQ78_24675</name>
</gene>
<dbReference type="EMBL" id="WWHY01000001">
    <property type="protein sequence ID" value="MYR32710.1"/>
    <property type="molecule type" value="Genomic_DNA"/>
</dbReference>
<dbReference type="Proteomes" id="UP000467124">
    <property type="component" value="Unassembled WGS sequence"/>
</dbReference>
<accession>A0A7K2IRV7</accession>